<dbReference type="InterPro" id="IPR048278">
    <property type="entry name" value="PFN"/>
</dbReference>
<evidence type="ECO:0000313" key="2">
    <source>
        <dbReference type="EMBL" id="CAD9649274.1"/>
    </source>
</evidence>
<evidence type="ECO:0000313" key="1">
    <source>
        <dbReference type="EMBL" id="CAD9649273.1"/>
    </source>
</evidence>
<proteinExistence type="predicted"/>
<dbReference type="Pfam" id="PF00235">
    <property type="entry name" value="Profilin"/>
    <property type="match status" value="1"/>
</dbReference>
<dbReference type="InterPro" id="IPR036140">
    <property type="entry name" value="PFN_sf"/>
</dbReference>
<dbReference type="Gene3D" id="3.30.450.30">
    <property type="entry name" value="Dynein light chain 2a, cytoplasmic"/>
    <property type="match status" value="1"/>
</dbReference>
<sequence>MGDSWEEGLKDAGLLQSCYAVALGSEDCQLFAAIADDDFPDPWSAMYADDYETDVAQDDGSTAKECINEWTTITQAFDPNSTAAVYLAGQKYQFCHRDEQDEVTVVLIKKVKGGAAIAKTSNGYYLMGLYNEEKEQVVGNTVDAIVAYAQYMAST</sequence>
<dbReference type="SUPFAM" id="SSF55770">
    <property type="entry name" value="Profilin (actin-binding protein)"/>
    <property type="match status" value="1"/>
</dbReference>
<dbReference type="EMBL" id="HBHB01001378">
    <property type="protein sequence ID" value="CAD9649274.1"/>
    <property type="molecule type" value="Transcribed_RNA"/>
</dbReference>
<reference evidence="1" key="1">
    <citation type="submission" date="2021-01" db="EMBL/GenBank/DDBJ databases">
        <authorList>
            <person name="Corre E."/>
            <person name="Pelletier E."/>
            <person name="Niang G."/>
            <person name="Scheremetjew M."/>
            <person name="Finn R."/>
            <person name="Kale V."/>
            <person name="Holt S."/>
            <person name="Cochrane G."/>
            <person name="Meng A."/>
            <person name="Brown T."/>
            <person name="Cohen L."/>
        </authorList>
    </citation>
    <scope>NUCLEOTIDE SEQUENCE</scope>
    <source>
        <strain evidence="1">Grappler Inlet BC</strain>
    </source>
</reference>
<dbReference type="EMBL" id="HBHB01001377">
    <property type="protein sequence ID" value="CAD9649273.1"/>
    <property type="molecule type" value="Transcribed_RNA"/>
</dbReference>
<accession>A0A6T5UDG1</accession>
<evidence type="ECO:0008006" key="3">
    <source>
        <dbReference type="Google" id="ProtNLM"/>
    </source>
</evidence>
<name>A0A6T5UDG1_9APIC</name>
<protein>
    <recommendedName>
        <fullName evidence="3">Profilin</fullName>
    </recommendedName>
</protein>
<dbReference type="AlphaFoldDB" id="A0A6T5UDG1"/>
<dbReference type="GO" id="GO:0003779">
    <property type="term" value="F:actin binding"/>
    <property type="evidence" value="ECO:0007669"/>
    <property type="project" value="InterPro"/>
</dbReference>
<gene>
    <name evidence="1" type="ORF">LABB0372_LOCUS649</name>
    <name evidence="2" type="ORF">LABB0372_LOCUS650</name>
</gene>
<organism evidence="1">
    <name type="scientific">Lankesteria abbotti</name>
    <dbReference type="NCBI Taxonomy" id="340204"/>
    <lineage>
        <taxon>Eukaryota</taxon>
        <taxon>Sar</taxon>
        <taxon>Alveolata</taxon>
        <taxon>Apicomplexa</taxon>
        <taxon>Conoidasida</taxon>
        <taxon>Gregarinasina</taxon>
        <taxon>Eugregarinorida</taxon>
        <taxon>Lecudinidae</taxon>
        <taxon>Lankesteria</taxon>
    </lineage>
</organism>